<dbReference type="GeneID" id="5719380"/>
<evidence type="ECO:0000256" key="1">
    <source>
        <dbReference type="SAM" id="MobiDB-lite"/>
    </source>
</evidence>
<dbReference type="KEGG" id="cre:CHLRE_13g584650v5"/>
<keyword evidence="3" id="KW-1185">Reference proteome</keyword>
<organism evidence="2 3">
    <name type="scientific">Chlamydomonas reinhardtii</name>
    <name type="common">Chlamydomonas smithii</name>
    <dbReference type="NCBI Taxonomy" id="3055"/>
    <lineage>
        <taxon>Eukaryota</taxon>
        <taxon>Viridiplantae</taxon>
        <taxon>Chlorophyta</taxon>
        <taxon>core chlorophytes</taxon>
        <taxon>Chlorophyceae</taxon>
        <taxon>CS clade</taxon>
        <taxon>Chlamydomonadales</taxon>
        <taxon>Chlamydomonadaceae</taxon>
        <taxon>Chlamydomonas</taxon>
    </lineage>
</organism>
<gene>
    <name evidence="2" type="ORF">CHLRE_13g584650v5</name>
</gene>
<dbReference type="ExpressionAtlas" id="A0A2K3D0L7">
    <property type="expression patterns" value="baseline"/>
</dbReference>
<dbReference type="Proteomes" id="UP000006906">
    <property type="component" value="Chromosome 13"/>
</dbReference>
<dbReference type="AlphaFoldDB" id="A0A2K3D0L7"/>
<feature type="region of interest" description="Disordered" evidence="1">
    <location>
        <begin position="80"/>
        <end position="99"/>
    </location>
</feature>
<dbReference type="RefSeq" id="XP_042917613.1">
    <property type="nucleotide sequence ID" value="XM_043069638.1"/>
</dbReference>
<evidence type="ECO:0008006" key="4">
    <source>
        <dbReference type="Google" id="ProtNLM"/>
    </source>
</evidence>
<name>A0A2K3D0L7_CHLRE</name>
<protein>
    <recommendedName>
        <fullName evidence="4">Glycosyltransferase</fullName>
    </recommendedName>
</protein>
<accession>A0A2K3D0L7</accession>
<proteinExistence type="predicted"/>
<evidence type="ECO:0000313" key="3">
    <source>
        <dbReference type="Proteomes" id="UP000006906"/>
    </source>
</evidence>
<sequence length="426" mass="46550">MLVSLQHQSTSLGVPLSVTVYNDIPAHYEVLAGAVATARSHLGARPRVVWAKQVRKATVNESTGQPLQYPPPFGLVDWVDGSTGDGATGGGESKGGSNWTLVQLMPPTKRASLREQLRPHLTWGPVDVLICVSPELDRERACAVVAELLSARLVVGLLHRADMVTRNSPWLQPDNNPAPLLPLTLTPHVAAAANNRLMGMAAVEWGTLVAPYSPTRQQPCASRACLTAGFVIQGTLRSWSAKNGKGLIRNYGAVWADMLKQQQEQGKEQQHQGRGQLVNVTVLGRGSYEDLGVPPKLASRVVFHSDLPYPEFWDVVHRSYALVPAFGNMQYLTSRMSSTILASLTTCVPIIMDPRMRAVYSFFREEHVFLQQPGESEVAAMQRVLALPEQELFEKRRAVCALRHELGQRAAAVIRAALQRAGGGRV</sequence>
<dbReference type="InParanoid" id="A0A2K3D0L7"/>
<reference evidence="2 3" key="1">
    <citation type="journal article" date="2007" name="Science">
        <title>The Chlamydomonas genome reveals the evolution of key animal and plant functions.</title>
        <authorList>
            <person name="Merchant S.S."/>
            <person name="Prochnik S.E."/>
            <person name="Vallon O."/>
            <person name="Harris E.H."/>
            <person name="Karpowicz S.J."/>
            <person name="Witman G.B."/>
            <person name="Terry A."/>
            <person name="Salamov A."/>
            <person name="Fritz-Laylin L.K."/>
            <person name="Marechal-Drouard L."/>
            <person name="Marshall W.F."/>
            <person name="Qu L.H."/>
            <person name="Nelson D.R."/>
            <person name="Sanderfoot A.A."/>
            <person name="Spalding M.H."/>
            <person name="Kapitonov V.V."/>
            <person name="Ren Q."/>
            <person name="Ferris P."/>
            <person name="Lindquist E."/>
            <person name="Shapiro H."/>
            <person name="Lucas S.M."/>
            <person name="Grimwood J."/>
            <person name="Schmutz J."/>
            <person name="Cardol P."/>
            <person name="Cerutti H."/>
            <person name="Chanfreau G."/>
            <person name="Chen C.L."/>
            <person name="Cognat V."/>
            <person name="Croft M.T."/>
            <person name="Dent R."/>
            <person name="Dutcher S."/>
            <person name="Fernandez E."/>
            <person name="Fukuzawa H."/>
            <person name="Gonzalez-Ballester D."/>
            <person name="Gonzalez-Halphen D."/>
            <person name="Hallmann A."/>
            <person name="Hanikenne M."/>
            <person name="Hippler M."/>
            <person name="Inwood W."/>
            <person name="Jabbari K."/>
            <person name="Kalanon M."/>
            <person name="Kuras R."/>
            <person name="Lefebvre P.A."/>
            <person name="Lemaire S.D."/>
            <person name="Lobanov A.V."/>
            <person name="Lohr M."/>
            <person name="Manuell A."/>
            <person name="Meier I."/>
            <person name="Mets L."/>
            <person name="Mittag M."/>
            <person name="Mittelmeier T."/>
            <person name="Moroney J.V."/>
            <person name="Moseley J."/>
            <person name="Napoli C."/>
            <person name="Nedelcu A.M."/>
            <person name="Niyogi K."/>
            <person name="Novoselov S.V."/>
            <person name="Paulsen I.T."/>
            <person name="Pazour G."/>
            <person name="Purton S."/>
            <person name="Ral J.P."/>
            <person name="Riano-Pachon D.M."/>
            <person name="Riekhof W."/>
            <person name="Rymarquis L."/>
            <person name="Schroda M."/>
            <person name="Stern D."/>
            <person name="Umen J."/>
            <person name="Willows R."/>
            <person name="Wilson N."/>
            <person name="Zimmer S.L."/>
            <person name="Allmer J."/>
            <person name="Balk J."/>
            <person name="Bisova K."/>
            <person name="Chen C.J."/>
            <person name="Elias M."/>
            <person name="Gendler K."/>
            <person name="Hauser C."/>
            <person name="Lamb M.R."/>
            <person name="Ledford H."/>
            <person name="Long J.C."/>
            <person name="Minagawa J."/>
            <person name="Page M.D."/>
            <person name="Pan J."/>
            <person name="Pootakham W."/>
            <person name="Roje S."/>
            <person name="Rose A."/>
            <person name="Stahlberg E."/>
            <person name="Terauchi A.M."/>
            <person name="Yang P."/>
            <person name="Ball S."/>
            <person name="Bowler C."/>
            <person name="Dieckmann C.L."/>
            <person name="Gladyshev V.N."/>
            <person name="Green P."/>
            <person name="Jorgensen R."/>
            <person name="Mayfield S."/>
            <person name="Mueller-Roeber B."/>
            <person name="Rajamani S."/>
            <person name="Sayre R.T."/>
            <person name="Brokstein P."/>
            <person name="Dubchak I."/>
            <person name="Goodstein D."/>
            <person name="Hornick L."/>
            <person name="Huang Y.W."/>
            <person name="Jhaveri J."/>
            <person name="Luo Y."/>
            <person name="Martinez D."/>
            <person name="Ngau W.C."/>
            <person name="Otillar B."/>
            <person name="Poliakov A."/>
            <person name="Porter A."/>
            <person name="Szajkowski L."/>
            <person name="Werner G."/>
            <person name="Zhou K."/>
            <person name="Grigoriev I.V."/>
            <person name="Rokhsar D.S."/>
            <person name="Grossman A.R."/>
        </authorList>
    </citation>
    <scope>NUCLEOTIDE SEQUENCE [LARGE SCALE GENOMIC DNA]</scope>
    <source>
        <strain evidence="3">CC-503</strain>
    </source>
</reference>
<evidence type="ECO:0000313" key="2">
    <source>
        <dbReference type="EMBL" id="PNW74082.1"/>
    </source>
</evidence>
<dbReference type="Gramene" id="PNW74082">
    <property type="protein sequence ID" value="PNW74082"/>
    <property type="gene ID" value="CHLRE_13g584650v5"/>
</dbReference>
<dbReference type="PaxDb" id="3055-EDP09096"/>
<feature type="compositionally biased region" description="Gly residues" evidence="1">
    <location>
        <begin position="83"/>
        <end position="94"/>
    </location>
</feature>
<dbReference type="EMBL" id="CM008974">
    <property type="protein sequence ID" value="PNW74082.1"/>
    <property type="molecule type" value="Genomic_DNA"/>
</dbReference>
<dbReference type="OrthoDB" id="549336at2759"/>